<comment type="pathway">
    <text evidence="3 11">Pyrimidine metabolism; UMP biosynthesis via de novo pathway; orotate from (S)-dihydroorotate (quinone route): step 1/1.</text>
</comment>
<dbReference type="SUPFAM" id="SSF51395">
    <property type="entry name" value="FMN-linked oxidoreductases"/>
    <property type="match status" value="1"/>
</dbReference>
<feature type="binding site" evidence="11">
    <location>
        <position position="173"/>
    </location>
    <ligand>
        <name>FMN</name>
        <dbReference type="ChEBI" id="CHEBI:58210"/>
    </ligand>
</feature>
<reference evidence="13 14" key="1">
    <citation type="journal article" date="2012" name="J. Bacteriol.">
        <title>Genome Sequence of n-Alkane-Degrading Hydrocarboniphaga effusa Strain AP103T (ATCC BAA-332T).</title>
        <authorList>
            <person name="Chang H.K."/>
            <person name="Zylstra G.J."/>
            <person name="Chae J.C."/>
        </authorList>
    </citation>
    <scope>NUCLEOTIDE SEQUENCE [LARGE SCALE GENOMIC DNA]</scope>
    <source>
        <strain evidence="13 14">AP103</strain>
    </source>
</reference>
<evidence type="ECO:0000256" key="8">
    <source>
        <dbReference type="ARBA" id="ARBA00023002"/>
    </source>
</evidence>
<comment type="function">
    <text evidence="1 11">Catalyzes the conversion of dihydroorotate to orotate with quinone as electron acceptor.</text>
</comment>
<feature type="binding site" evidence="11">
    <location>
        <position position="87"/>
    </location>
    <ligand>
        <name>FMN</name>
        <dbReference type="ChEBI" id="CHEBI:58210"/>
    </ligand>
</feature>
<feature type="binding site" evidence="11">
    <location>
        <begin position="63"/>
        <end position="67"/>
    </location>
    <ligand>
        <name>FMN</name>
        <dbReference type="ChEBI" id="CHEBI:58210"/>
    </ligand>
</feature>
<keyword evidence="5 11" id="KW-0285">Flavoprotein</keyword>
<dbReference type="PIRSF" id="PIRSF000164">
    <property type="entry name" value="DHO_oxidase"/>
    <property type="match status" value="1"/>
</dbReference>
<dbReference type="Pfam" id="PF01180">
    <property type="entry name" value="DHO_dh"/>
    <property type="match status" value="1"/>
</dbReference>
<evidence type="ECO:0000256" key="1">
    <source>
        <dbReference type="ARBA" id="ARBA00003125"/>
    </source>
</evidence>
<dbReference type="AlphaFoldDB" id="I7Z8X4"/>
<dbReference type="InterPro" id="IPR005719">
    <property type="entry name" value="Dihydroorotate_DH_2"/>
</dbReference>
<feature type="binding site" evidence="11">
    <location>
        <position position="173"/>
    </location>
    <ligand>
        <name>substrate</name>
    </ligand>
</feature>
<feature type="binding site" evidence="11">
    <location>
        <position position="67"/>
    </location>
    <ligand>
        <name>substrate</name>
    </ligand>
</feature>
<evidence type="ECO:0000313" key="14">
    <source>
        <dbReference type="Proteomes" id="UP000003704"/>
    </source>
</evidence>
<dbReference type="InterPro" id="IPR013785">
    <property type="entry name" value="Aldolase_TIM"/>
</dbReference>
<feature type="binding site" evidence="11">
    <location>
        <position position="218"/>
    </location>
    <ligand>
        <name>FMN</name>
        <dbReference type="ChEBI" id="CHEBI:58210"/>
    </ligand>
</feature>
<feature type="binding site" evidence="11">
    <location>
        <position position="140"/>
    </location>
    <ligand>
        <name>FMN</name>
        <dbReference type="ChEBI" id="CHEBI:58210"/>
    </ligand>
</feature>
<dbReference type="UniPathway" id="UPA00070">
    <property type="reaction ID" value="UER00946"/>
</dbReference>
<dbReference type="EMBL" id="AKGD01000004">
    <property type="protein sequence ID" value="EIT68117.1"/>
    <property type="molecule type" value="Genomic_DNA"/>
</dbReference>
<dbReference type="RefSeq" id="WP_007187487.1">
    <property type="nucleotide sequence ID" value="NZ_AKGD01000004.1"/>
</dbReference>
<evidence type="ECO:0000259" key="12">
    <source>
        <dbReference type="Pfam" id="PF01180"/>
    </source>
</evidence>
<feature type="active site" description="Nucleophile" evidence="11">
    <location>
        <position position="176"/>
    </location>
</feature>
<evidence type="ECO:0000256" key="10">
    <source>
        <dbReference type="ARBA" id="ARBA00048639"/>
    </source>
</evidence>
<comment type="similarity">
    <text evidence="4 11">Belongs to the dihydroorotate dehydrogenase family. Type 2 subfamily.</text>
</comment>
<dbReference type="InterPro" id="IPR005720">
    <property type="entry name" value="Dihydroorotate_DH_cat"/>
</dbReference>
<accession>I7Z8X4</accession>
<feature type="binding site" evidence="11">
    <location>
        <begin position="247"/>
        <end position="248"/>
    </location>
    <ligand>
        <name>substrate</name>
    </ligand>
</feature>
<dbReference type="STRING" id="1172194.WQQ_45520"/>
<evidence type="ECO:0000256" key="9">
    <source>
        <dbReference type="ARBA" id="ARBA00023136"/>
    </source>
</evidence>
<comment type="caution">
    <text evidence="13">The sequence shown here is derived from an EMBL/GenBank/DDBJ whole genome shotgun (WGS) entry which is preliminary data.</text>
</comment>
<evidence type="ECO:0000256" key="4">
    <source>
        <dbReference type="ARBA" id="ARBA00005359"/>
    </source>
</evidence>
<dbReference type="PROSITE" id="PS00911">
    <property type="entry name" value="DHODEHASE_1"/>
    <property type="match status" value="1"/>
</dbReference>
<dbReference type="CDD" id="cd04738">
    <property type="entry name" value="DHOD_2_like"/>
    <property type="match status" value="1"/>
</dbReference>
<keyword evidence="14" id="KW-1185">Reference proteome</keyword>
<dbReference type="NCBIfam" id="TIGR01036">
    <property type="entry name" value="pyrD_sub2"/>
    <property type="match status" value="1"/>
</dbReference>
<feature type="binding site" evidence="11">
    <location>
        <position position="269"/>
    </location>
    <ligand>
        <name>FMN</name>
        <dbReference type="ChEBI" id="CHEBI:58210"/>
    </ligand>
</feature>
<keyword evidence="8 11" id="KW-0560">Oxidoreductase</keyword>
<dbReference type="NCBIfam" id="NF003646">
    <property type="entry name" value="PRK05286.1-4"/>
    <property type="match status" value="1"/>
</dbReference>
<feature type="domain" description="Dihydroorotate dehydrogenase catalytic" evidence="12">
    <location>
        <begin position="48"/>
        <end position="338"/>
    </location>
</feature>
<dbReference type="PANTHER" id="PTHR48109:SF4">
    <property type="entry name" value="DIHYDROOROTATE DEHYDROGENASE (QUINONE), MITOCHONDRIAL"/>
    <property type="match status" value="1"/>
</dbReference>
<feature type="binding site" evidence="11">
    <location>
        <position position="178"/>
    </location>
    <ligand>
        <name>substrate</name>
    </ligand>
</feature>
<evidence type="ECO:0000313" key="13">
    <source>
        <dbReference type="EMBL" id="EIT68117.1"/>
    </source>
</evidence>
<feature type="binding site" evidence="11">
    <location>
        <begin position="112"/>
        <end position="116"/>
    </location>
    <ligand>
        <name>substrate</name>
    </ligand>
</feature>
<comment type="subcellular location">
    <subcellularLocation>
        <location evidence="11">Cell membrane</location>
        <topology evidence="11">Peripheral membrane protein</topology>
    </subcellularLocation>
    <subcellularLocation>
        <location evidence="2">Membrane</location>
    </subcellularLocation>
</comment>
<evidence type="ECO:0000256" key="5">
    <source>
        <dbReference type="ARBA" id="ARBA00022630"/>
    </source>
</evidence>
<dbReference type="GO" id="GO:0005886">
    <property type="term" value="C:plasma membrane"/>
    <property type="evidence" value="ECO:0007669"/>
    <property type="project" value="UniProtKB-SubCell"/>
</dbReference>
<dbReference type="HAMAP" id="MF_00225">
    <property type="entry name" value="DHO_dh_type2"/>
    <property type="match status" value="1"/>
</dbReference>
<evidence type="ECO:0000256" key="6">
    <source>
        <dbReference type="ARBA" id="ARBA00022643"/>
    </source>
</evidence>
<keyword evidence="7 11" id="KW-0665">Pyrimidine biosynthesis</keyword>
<dbReference type="NCBIfam" id="NF003645">
    <property type="entry name" value="PRK05286.1-2"/>
    <property type="match status" value="1"/>
</dbReference>
<dbReference type="InterPro" id="IPR001295">
    <property type="entry name" value="Dihydroorotate_DH_CS"/>
</dbReference>
<gene>
    <name evidence="11" type="primary">pyrD</name>
    <name evidence="13" type="ORF">WQQ_45520</name>
</gene>
<comment type="catalytic activity">
    <reaction evidence="10 11">
        <text>(S)-dihydroorotate + a quinone = orotate + a quinol</text>
        <dbReference type="Rhea" id="RHEA:30187"/>
        <dbReference type="ChEBI" id="CHEBI:24646"/>
        <dbReference type="ChEBI" id="CHEBI:30839"/>
        <dbReference type="ChEBI" id="CHEBI:30864"/>
        <dbReference type="ChEBI" id="CHEBI:132124"/>
        <dbReference type="EC" id="1.3.5.2"/>
    </reaction>
</comment>
<proteinExistence type="inferred from homology"/>
<evidence type="ECO:0000256" key="3">
    <source>
        <dbReference type="ARBA" id="ARBA00005161"/>
    </source>
</evidence>
<dbReference type="Gene3D" id="3.20.20.70">
    <property type="entry name" value="Aldolase class I"/>
    <property type="match status" value="1"/>
</dbReference>
<name>I7Z8X4_9GAMM</name>
<feature type="binding site" evidence="11">
    <location>
        <begin position="319"/>
        <end position="320"/>
    </location>
    <ligand>
        <name>FMN</name>
        <dbReference type="ChEBI" id="CHEBI:58210"/>
    </ligand>
</feature>
<comment type="cofactor">
    <cofactor evidence="11">
        <name>FMN</name>
        <dbReference type="ChEBI" id="CHEBI:58210"/>
    </cofactor>
    <text evidence="11">Binds 1 FMN per subunit.</text>
</comment>
<dbReference type="InterPro" id="IPR050074">
    <property type="entry name" value="DHO_dehydrogenase"/>
</dbReference>
<keyword evidence="11" id="KW-1003">Cell membrane</keyword>
<dbReference type="GO" id="GO:0005737">
    <property type="term" value="C:cytoplasm"/>
    <property type="evidence" value="ECO:0007669"/>
    <property type="project" value="InterPro"/>
</dbReference>
<dbReference type="GO" id="GO:0006207">
    <property type="term" value="P:'de novo' pyrimidine nucleobase biosynthetic process"/>
    <property type="evidence" value="ECO:0007669"/>
    <property type="project" value="UniProtKB-UniRule"/>
</dbReference>
<dbReference type="NCBIfam" id="NF003652">
    <property type="entry name" value="PRK05286.2-5"/>
    <property type="match status" value="1"/>
</dbReference>
<dbReference type="PROSITE" id="PS00912">
    <property type="entry name" value="DHODEHASE_2"/>
    <property type="match status" value="1"/>
</dbReference>
<dbReference type="InterPro" id="IPR012135">
    <property type="entry name" value="Dihydroorotate_DH_1_2"/>
</dbReference>
<organism evidence="13 14">
    <name type="scientific">Hydrocarboniphaga effusa AP103</name>
    <dbReference type="NCBI Taxonomy" id="1172194"/>
    <lineage>
        <taxon>Bacteria</taxon>
        <taxon>Pseudomonadati</taxon>
        <taxon>Pseudomonadota</taxon>
        <taxon>Gammaproteobacteria</taxon>
        <taxon>Nevskiales</taxon>
        <taxon>Nevskiaceae</taxon>
        <taxon>Hydrocarboniphaga</taxon>
    </lineage>
</organism>
<sequence>MSLLYSLARNALFRVDAERAHEITLDLFQRWPKLTTAPFAFSPVKDPVDLMGLRFRNRIGLAAGLDKNGDCLEAWDRLGFGFVEIGTVTPRPQPGNPRPRMFRIPEHQALINRLGFNNKGVDYLLQRVHESSFSGVLGINIGKNADTPIDNAIDDYRIGLEKVYSSAHYITVNISSPNTKNLRDLQDEERLRALLRTLVERARDLAQQHGKKVPMLVKIAPDVPEEQLTGIVAVAREEGIDGLIATNTTIERPGLEDHVLAREAGGLSGAPLLPRATETLRRLRSLAGEDFALIGVGGVMSGRDAVLKQEAGANLVQIYSGFIYRGPELIAECARAMKQKGREMGNGRRET</sequence>
<dbReference type="PANTHER" id="PTHR48109">
    <property type="entry name" value="DIHYDROOROTATE DEHYDROGENASE (QUINONE), MITOCHONDRIAL-RELATED"/>
    <property type="match status" value="1"/>
</dbReference>
<feature type="binding site" evidence="11">
    <location>
        <position position="246"/>
    </location>
    <ligand>
        <name>FMN</name>
        <dbReference type="ChEBI" id="CHEBI:58210"/>
    </ligand>
</feature>
<dbReference type="Proteomes" id="UP000003704">
    <property type="component" value="Unassembled WGS sequence"/>
</dbReference>
<feature type="binding site" evidence="11">
    <location>
        <position position="298"/>
    </location>
    <ligand>
        <name>FMN</name>
        <dbReference type="ChEBI" id="CHEBI:58210"/>
    </ligand>
</feature>
<dbReference type="OrthoDB" id="9802377at2"/>
<dbReference type="GO" id="GO:0106430">
    <property type="term" value="F:dihydroorotate dehydrogenase (quinone) activity"/>
    <property type="evidence" value="ECO:0007669"/>
    <property type="project" value="UniProtKB-EC"/>
</dbReference>
<evidence type="ECO:0000256" key="7">
    <source>
        <dbReference type="ARBA" id="ARBA00022975"/>
    </source>
</evidence>
<dbReference type="EC" id="1.3.5.2" evidence="11"/>
<comment type="subunit">
    <text evidence="11">Monomer.</text>
</comment>
<dbReference type="GO" id="GO:0044205">
    <property type="term" value="P:'de novo' UMP biosynthetic process"/>
    <property type="evidence" value="ECO:0007669"/>
    <property type="project" value="UniProtKB-UniRule"/>
</dbReference>
<evidence type="ECO:0000256" key="2">
    <source>
        <dbReference type="ARBA" id="ARBA00004370"/>
    </source>
</evidence>
<dbReference type="PATRIC" id="fig|1172194.4.peg.4414"/>
<evidence type="ECO:0000256" key="11">
    <source>
        <dbReference type="HAMAP-Rule" id="MF_00225"/>
    </source>
</evidence>
<keyword evidence="6 11" id="KW-0288">FMN</keyword>
<keyword evidence="9 11" id="KW-0472">Membrane</keyword>
<protein>
    <recommendedName>
        <fullName evidence="11">Dihydroorotate dehydrogenase (quinone)</fullName>
        <ecNumber evidence="11">1.3.5.2</ecNumber>
    </recommendedName>
    <alternativeName>
        <fullName evidence="11">DHOdehase</fullName>
        <shortName evidence="11">DHOD</shortName>
        <shortName evidence="11">DHODase</shortName>
    </alternativeName>
    <alternativeName>
        <fullName evidence="11">Dihydroorotate oxidase</fullName>
    </alternativeName>
</protein>